<gene>
    <name evidence="9" type="ORF">CEN50_01750</name>
</gene>
<dbReference type="PROSITE" id="PS00216">
    <property type="entry name" value="SUGAR_TRANSPORT_1"/>
    <property type="match status" value="1"/>
</dbReference>
<evidence type="ECO:0000256" key="3">
    <source>
        <dbReference type="ARBA" id="ARBA00022475"/>
    </source>
</evidence>
<dbReference type="PRINTS" id="PR01036">
    <property type="entry name" value="TCRTETB"/>
</dbReference>
<comment type="caution">
    <text evidence="9">The sequence shown here is derived from an EMBL/GenBank/DDBJ whole genome shotgun (WGS) entry which is preliminary data.</text>
</comment>
<evidence type="ECO:0000256" key="6">
    <source>
        <dbReference type="ARBA" id="ARBA00023136"/>
    </source>
</evidence>
<feature type="transmembrane region" description="Helical" evidence="7">
    <location>
        <begin position="143"/>
        <end position="166"/>
    </location>
</feature>
<evidence type="ECO:0000256" key="1">
    <source>
        <dbReference type="ARBA" id="ARBA00004651"/>
    </source>
</evidence>
<sequence>MLAQNDKANTLSRAWKILALTNLAVFVASLDATVLFVAFPSIQSTFSGVSAAQLSWVLNAYTVLYAALLVPAGRLADRIGRRKVFLSGVATFTVASLLCGMASNPELLIAARAFQAVGGAMLTPASLALILSAFPKNKRATAVTLWGAVGGLAAAIGPSLGGVIVQTWGWRWAFFLNLPIGATAMILGNRLLFESHDPDTKDVPDIIGVLLSIAGVALAALGIVQSDEWGWDNSRTIITLVVGIILLILFLRRSAHVKSPALDLKLFNDSNYRFANLATLVFGMAFNAMFFGLVLFLTQVWGYSTFAAGLAITPGPLMVALVTPFAGRVADTRGHRILIVPGGIIFALGALLLYTQAQVTPSFLTIWLPSAILIGIGVGLLLSILSSAAVHSIPPNRFAVGSAINQAIRQIGSVLGIALVIALLGRPSSSELLDAFDRIFALLITGGLLTSLIGLKIKTR</sequence>
<dbReference type="CDD" id="cd17321">
    <property type="entry name" value="MFS_MMR_MDR_like"/>
    <property type="match status" value="1"/>
</dbReference>
<reference evidence="9 10" key="1">
    <citation type="submission" date="2017-07" db="EMBL/GenBank/DDBJ databases">
        <title>Genomes of Fischerella (Mastigocladus) sp. strains.</title>
        <authorList>
            <person name="Miller S.R."/>
        </authorList>
    </citation>
    <scope>NUCLEOTIDE SEQUENCE [LARGE SCALE GENOMIC DNA]</scope>
    <source>
        <strain evidence="9 10">CCMEE 5268</strain>
    </source>
</reference>
<comment type="subcellular location">
    <subcellularLocation>
        <location evidence="1">Cell membrane</location>
        <topology evidence="1">Multi-pass membrane protein</topology>
    </subcellularLocation>
</comment>
<dbReference type="SUPFAM" id="SSF103473">
    <property type="entry name" value="MFS general substrate transporter"/>
    <property type="match status" value="1"/>
</dbReference>
<dbReference type="RefSeq" id="WP_102171201.1">
    <property type="nucleotide sequence ID" value="NZ_NMQA01000019.1"/>
</dbReference>
<feature type="transmembrane region" description="Helical" evidence="7">
    <location>
        <begin position="411"/>
        <end position="429"/>
    </location>
</feature>
<evidence type="ECO:0000313" key="9">
    <source>
        <dbReference type="EMBL" id="PMB00792.1"/>
    </source>
</evidence>
<keyword evidence="2" id="KW-0813">Transport</keyword>
<name>A0A2N6KLP6_9CYAN</name>
<evidence type="ECO:0000313" key="10">
    <source>
        <dbReference type="Proteomes" id="UP000235025"/>
    </source>
</evidence>
<keyword evidence="4 7" id="KW-0812">Transmembrane</keyword>
<feature type="domain" description="Major facilitator superfamily (MFS) profile" evidence="8">
    <location>
        <begin position="17"/>
        <end position="460"/>
    </location>
</feature>
<dbReference type="InterPro" id="IPR036259">
    <property type="entry name" value="MFS_trans_sf"/>
</dbReference>
<feature type="transmembrane region" description="Helical" evidence="7">
    <location>
        <begin position="303"/>
        <end position="325"/>
    </location>
</feature>
<feature type="transmembrane region" description="Helical" evidence="7">
    <location>
        <begin position="274"/>
        <end position="297"/>
    </location>
</feature>
<feature type="transmembrane region" description="Helical" evidence="7">
    <location>
        <begin position="20"/>
        <end position="42"/>
    </location>
</feature>
<dbReference type="Pfam" id="PF07690">
    <property type="entry name" value="MFS_1"/>
    <property type="match status" value="2"/>
</dbReference>
<evidence type="ECO:0000256" key="2">
    <source>
        <dbReference type="ARBA" id="ARBA00022448"/>
    </source>
</evidence>
<dbReference type="GO" id="GO:0022857">
    <property type="term" value="F:transmembrane transporter activity"/>
    <property type="evidence" value="ECO:0007669"/>
    <property type="project" value="InterPro"/>
</dbReference>
<evidence type="ECO:0000256" key="4">
    <source>
        <dbReference type="ARBA" id="ARBA00022692"/>
    </source>
</evidence>
<dbReference type="InterPro" id="IPR005829">
    <property type="entry name" value="Sugar_transporter_CS"/>
</dbReference>
<dbReference type="GO" id="GO:0005886">
    <property type="term" value="C:plasma membrane"/>
    <property type="evidence" value="ECO:0007669"/>
    <property type="project" value="UniProtKB-SubCell"/>
</dbReference>
<feature type="transmembrane region" description="Helical" evidence="7">
    <location>
        <begin position="205"/>
        <end position="224"/>
    </location>
</feature>
<dbReference type="EMBL" id="NMQA01000019">
    <property type="protein sequence ID" value="PMB00792.1"/>
    <property type="molecule type" value="Genomic_DNA"/>
</dbReference>
<accession>A0A2N6KLP6</accession>
<keyword evidence="6 7" id="KW-0472">Membrane</keyword>
<dbReference type="InterPro" id="IPR020846">
    <property type="entry name" value="MFS_dom"/>
</dbReference>
<feature type="transmembrane region" description="Helical" evidence="7">
    <location>
        <begin position="236"/>
        <end position="253"/>
    </location>
</feature>
<feature type="transmembrane region" description="Helical" evidence="7">
    <location>
        <begin position="54"/>
        <end position="72"/>
    </location>
</feature>
<dbReference type="PANTHER" id="PTHR42718">
    <property type="entry name" value="MAJOR FACILITATOR SUPERFAMILY MULTIDRUG TRANSPORTER MFSC"/>
    <property type="match status" value="1"/>
</dbReference>
<dbReference type="PANTHER" id="PTHR42718:SF48">
    <property type="entry name" value="CONSERVED TWO-DOMAIN MEMBRANE PROTEIN-RELATED"/>
    <property type="match status" value="1"/>
</dbReference>
<feature type="transmembrane region" description="Helical" evidence="7">
    <location>
        <begin position="109"/>
        <end position="131"/>
    </location>
</feature>
<dbReference type="InterPro" id="IPR011701">
    <property type="entry name" value="MFS"/>
</dbReference>
<feature type="transmembrane region" description="Helical" evidence="7">
    <location>
        <begin position="435"/>
        <end position="455"/>
    </location>
</feature>
<evidence type="ECO:0000256" key="7">
    <source>
        <dbReference type="SAM" id="Phobius"/>
    </source>
</evidence>
<protein>
    <submittedName>
        <fullName evidence="9">MFS transporter</fullName>
    </submittedName>
</protein>
<keyword evidence="5 7" id="KW-1133">Transmembrane helix</keyword>
<feature type="transmembrane region" description="Helical" evidence="7">
    <location>
        <begin position="84"/>
        <end position="103"/>
    </location>
</feature>
<dbReference type="NCBIfam" id="TIGR00711">
    <property type="entry name" value="efflux_EmrB"/>
    <property type="match status" value="1"/>
</dbReference>
<evidence type="ECO:0000259" key="8">
    <source>
        <dbReference type="PROSITE" id="PS50850"/>
    </source>
</evidence>
<feature type="transmembrane region" description="Helical" evidence="7">
    <location>
        <begin position="337"/>
        <end position="354"/>
    </location>
</feature>
<evidence type="ECO:0000256" key="5">
    <source>
        <dbReference type="ARBA" id="ARBA00022989"/>
    </source>
</evidence>
<keyword evidence="3" id="KW-1003">Cell membrane</keyword>
<dbReference type="Gene3D" id="1.20.1250.20">
    <property type="entry name" value="MFS general substrate transporter like domains"/>
    <property type="match status" value="1"/>
</dbReference>
<dbReference type="AlphaFoldDB" id="A0A2N6KLP6"/>
<dbReference type="PROSITE" id="PS50850">
    <property type="entry name" value="MFS"/>
    <property type="match status" value="1"/>
</dbReference>
<proteinExistence type="predicted"/>
<dbReference type="Proteomes" id="UP000235025">
    <property type="component" value="Unassembled WGS sequence"/>
</dbReference>
<feature type="transmembrane region" description="Helical" evidence="7">
    <location>
        <begin position="366"/>
        <end position="390"/>
    </location>
</feature>
<dbReference type="Gene3D" id="1.20.1720.10">
    <property type="entry name" value="Multidrug resistance protein D"/>
    <property type="match status" value="1"/>
</dbReference>
<dbReference type="InterPro" id="IPR004638">
    <property type="entry name" value="EmrB-like"/>
</dbReference>
<feature type="transmembrane region" description="Helical" evidence="7">
    <location>
        <begin position="172"/>
        <end position="193"/>
    </location>
</feature>
<organism evidence="9 10">
    <name type="scientific">Fischerella thermalis CCMEE 5268</name>
    <dbReference type="NCBI Taxonomy" id="2019662"/>
    <lineage>
        <taxon>Bacteria</taxon>
        <taxon>Bacillati</taxon>
        <taxon>Cyanobacteriota</taxon>
        <taxon>Cyanophyceae</taxon>
        <taxon>Nostocales</taxon>
        <taxon>Hapalosiphonaceae</taxon>
        <taxon>Fischerella</taxon>
    </lineage>
</organism>